<dbReference type="AlphaFoldDB" id="A0A327Z193"/>
<dbReference type="EMBL" id="QLMJ01000030">
    <property type="protein sequence ID" value="RAK25861.1"/>
    <property type="molecule type" value="Genomic_DNA"/>
</dbReference>
<keyword evidence="3" id="KW-1185">Reference proteome</keyword>
<accession>A0A327Z193</accession>
<feature type="transmembrane region" description="Helical" evidence="1">
    <location>
        <begin position="107"/>
        <end position="132"/>
    </location>
</feature>
<gene>
    <name evidence="2" type="ORF">B0I29_13070</name>
</gene>
<feature type="transmembrane region" description="Helical" evidence="1">
    <location>
        <begin position="54"/>
        <end position="73"/>
    </location>
</feature>
<evidence type="ECO:0000256" key="1">
    <source>
        <dbReference type="SAM" id="Phobius"/>
    </source>
</evidence>
<dbReference type="Proteomes" id="UP000249341">
    <property type="component" value="Unassembled WGS sequence"/>
</dbReference>
<reference evidence="2 3" key="1">
    <citation type="submission" date="2018-06" db="EMBL/GenBank/DDBJ databases">
        <title>Genomic Encyclopedia of Type Strains, Phase III (KMG-III): the genomes of soil and plant-associated and newly described type strains.</title>
        <authorList>
            <person name="Whitman W."/>
        </authorList>
    </citation>
    <scope>NUCLEOTIDE SEQUENCE [LARGE SCALE GENOMIC DNA]</scope>
    <source>
        <strain evidence="2 3">CGMCC 4.7090</strain>
    </source>
</reference>
<sequence length="214" mass="21665">MRFPKAVLGVLIADAVVAVGGALFAAPWLLGLGGVVVFVMLALHPVLTHRVMPVAVRVLIRLGLLGLALAVLVQAHNLAVFQSATASATVSEILAMNSDAARMRDQAIRALAGTSLLMLACGGFGTALAILWPPARRAAVWGFCVLAVSALLHAAGAVAAWRAVPAPMPATVLPDDAGTAVVSTIVGIDPVSAALIGILLLGAFLAVDGHAPRS</sequence>
<keyword evidence="1" id="KW-0472">Membrane</keyword>
<comment type="caution">
    <text evidence="2">The sequence shown here is derived from an EMBL/GenBank/DDBJ whole genome shotgun (WGS) entry which is preliminary data.</text>
</comment>
<proteinExistence type="predicted"/>
<feature type="transmembrane region" description="Helical" evidence="1">
    <location>
        <begin position="28"/>
        <end position="47"/>
    </location>
</feature>
<name>A0A327Z193_9ACTN</name>
<evidence type="ECO:0000313" key="2">
    <source>
        <dbReference type="EMBL" id="RAK25861.1"/>
    </source>
</evidence>
<feature type="transmembrane region" description="Helical" evidence="1">
    <location>
        <begin position="181"/>
        <end position="207"/>
    </location>
</feature>
<keyword evidence="1" id="KW-0812">Transmembrane</keyword>
<evidence type="ECO:0000313" key="3">
    <source>
        <dbReference type="Proteomes" id="UP000249341"/>
    </source>
</evidence>
<keyword evidence="1" id="KW-1133">Transmembrane helix</keyword>
<organism evidence="2 3">
    <name type="scientific">Actinoplanes lutulentus</name>
    <dbReference type="NCBI Taxonomy" id="1287878"/>
    <lineage>
        <taxon>Bacteria</taxon>
        <taxon>Bacillati</taxon>
        <taxon>Actinomycetota</taxon>
        <taxon>Actinomycetes</taxon>
        <taxon>Micromonosporales</taxon>
        <taxon>Micromonosporaceae</taxon>
        <taxon>Actinoplanes</taxon>
    </lineage>
</organism>
<protein>
    <submittedName>
        <fullName evidence="2">Uncharacterized protein</fullName>
    </submittedName>
</protein>
<dbReference type="RefSeq" id="WP_111654982.1">
    <property type="nucleotide sequence ID" value="NZ_JACHWI010000001.1"/>
</dbReference>
<feature type="transmembrane region" description="Helical" evidence="1">
    <location>
        <begin position="139"/>
        <end position="161"/>
    </location>
</feature>